<dbReference type="STRING" id="1858805.M5GH28"/>
<dbReference type="AlphaFoldDB" id="M5GH28"/>
<gene>
    <name evidence="2" type="ORF">DACRYDRAFT_19636</name>
</gene>
<proteinExistence type="predicted"/>
<evidence type="ECO:0000256" key="1">
    <source>
        <dbReference type="SAM" id="MobiDB-lite"/>
    </source>
</evidence>
<dbReference type="RefSeq" id="XP_040633407.1">
    <property type="nucleotide sequence ID" value="XM_040771598.1"/>
</dbReference>
<dbReference type="Proteomes" id="UP000030653">
    <property type="component" value="Unassembled WGS sequence"/>
</dbReference>
<sequence length="208" mass="22908">MDESREQIDGKKKRKLEKDREKEKEREKEKDKERAIEESKFDLVVDCIGGHDVWSAARAVLKDGGQFTTLVGDDPGSAPTMRAQIHSNLRSLRRAFLTPSTHVHQRSASQSAVSLPQPKTDKAKRVDYEWISPLTAVDRDGEDVRDTLEAVVLSAQEGVCVPFLSLDPDNPQDGTGHLDGVRVVGLDEAAEALERLGEGEVVIVKVAG</sequence>
<reference evidence="2 3" key="1">
    <citation type="journal article" date="2012" name="Science">
        <title>The Paleozoic origin of enzymatic lignin decomposition reconstructed from 31 fungal genomes.</title>
        <authorList>
            <person name="Floudas D."/>
            <person name="Binder M."/>
            <person name="Riley R."/>
            <person name="Barry K."/>
            <person name="Blanchette R.A."/>
            <person name="Henrissat B."/>
            <person name="Martinez A.T."/>
            <person name="Otillar R."/>
            <person name="Spatafora J.W."/>
            <person name="Yadav J.S."/>
            <person name="Aerts A."/>
            <person name="Benoit I."/>
            <person name="Boyd A."/>
            <person name="Carlson A."/>
            <person name="Copeland A."/>
            <person name="Coutinho P.M."/>
            <person name="de Vries R.P."/>
            <person name="Ferreira P."/>
            <person name="Findley K."/>
            <person name="Foster B."/>
            <person name="Gaskell J."/>
            <person name="Glotzer D."/>
            <person name="Gorecki P."/>
            <person name="Heitman J."/>
            <person name="Hesse C."/>
            <person name="Hori C."/>
            <person name="Igarashi K."/>
            <person name="Jurgens J.A."/>
            <person name="Kallen N."/>
            <person name="Kersten P."/>
            <person name="Kohler A."/>
            <person name="Kuees U."/>
            <person name="Kumar T.K.A."/>
            <person name="Kuo A."/>
            <person name="LaButti K."/>
            <person name="Larrondo L.F."/>
            <person name="Lindquist E."/>
            <person name="Ling A."/>
            <person name="Lombard V."/>
            <person name="Lucas S."/>
            <person name="Lundell T."/>
            <person name="Martin R."/>
            <person name="McLaughlin D.J."/>
            <person name="Morgenstern I."/>
            <person name="Morin E."/>
            <person name="Murat C."/>
            <person name="Nagy L.G."/>
            <person name="Nolan M."/>
            <person name="Ohm R.A."/>
            <person name="Patyshakuliyeva A."/>
            <person name="Rokas A."/>
            <person name="Ruiz-Duenas F.J."/>
            <person name="Sabat G."/>
            <person name="Salamov A."/>
            <person name="Samejima M."/>
            <person name="Schmutz J."/>
            <person name="Slot J.C."/>
            <person name="St John F."/>
            <person name="Stenlid J."/>
            <person name="Sun H."/>
            <person name="Sun S."/>
            <person name="Syed K."/>
            <person name="Tsang A."/>
            <person name="Wiebenga A."/>
            <person name="Young D."/>
            <person name="Pisabarro A."/>
            <person name="Eastwood D.C."/>
            <person name="Martin F."/>
            <person name="Cullen D."/>
            <person name="Grigoriev I.V."/>
            <person name="Hibbett D.S."/>
        </authorList>
    </citation>
    <scope>NUCLEOTIDE SEQUENCE [LARGE SCALE GENOMIC DNA]</scope>
    <source>
        <strain evidence="2 3">DJM-731 SS1</strain>
    </source>
</reference>
<feature type="region of interest" description="Disordered" evidence="1">
    <location>
        <begin position="1"/>
        <end position="35"/>
    </location>
</feature>
<dbReference type="Gene3D" id="3.40.50.720">
    <property type="entry name" value="NAD(P)-binding Rossmann-like Domain"/>
    <property type="match status" value="1"/>
</dbReference>
<organism evidence="2 3">
    <name type="scientific">Dacryopinax primogenitus (strain DJM 731)</name>
    <name type="common">Brown rot fungus</name>
    <dbReference type="NCBI Taxonomy" id="1858805"/>
    <lineage>
        <taxon>Eukaryota</taxon>
        <taxon>Fungi</taxon>
        <taxon>Dikarya</taxon>
        <taxon>Basidiomycota</taxon>
        <taxon>Agaricomycotina</taxon>
        <taxon>Dacrymycetes</taxon>
        <taxon>Dacrymycetales</taxon>
        <taxon>Dacrymycetaceae</taxon>
        <taxon>Dacryopinax</taxon>
    </lineage>
</organism>
<dbReference type="HOGENOM" id="CLU_1320857_0_0_1"/>
<evidence type="ECO:0000313" key="3">
    <source>
        <dbReference type="Proteomes" id="UP000030653"/>
    </source>
</evidence>
<keyword evidence="3" id="KW-1185">Reference proteome</keyword>
<evidence type="ECO:0000313" key="2">
    <source>
        <dbReference type="EMBL" id="EJU06513.1"/>
    </source>
</evidence>
<dbReference type="GeneID" id="63686660"/>
<accession>M5GH28</accession>
<dbReference type="OrthoDB" id="201656at2759"/>
<name>M5GH28_DACPD</name>
<protein>
    <recommendedName>
        <fullName evidence="4">Alcohol dehydrogenase-like C-terminal domain-containing protein</fullName>
    </recommendedName>
</protein>
<evidence type="ECO:0008006" key="4">
    <source>
        <dbReference type="Google" id="ProtNLM"/>
    </source>
</evidence>
<dbReference type="EMBL" id="JH795855">
    <property type="protein sequence ID" value="EJU06513.1"/>
    <property type="molecule type" value="Genomic_DNA"/>
</dbReference>